<dbReference type="GO" id="GO:0000977">
    <property type="term" value="F:RNA polymerase II transcription regulatory region sequence-specific DNA binding"/>
    <property type="evidence" value="ECO:0007669"/>
    <property type="project" value="TreeGrafter"/>
</dbReference>
<keyword evidence="7" id="KW-0238">DNA-binding</keyword>
<evidence type="ECO:0000256" key="9">
    <source>
        <dbReference type="ARBA" id="ARBA00023242"/>
    </source>
</evidence>
<feature type="compositionally biased region" description="Low complexity" evidence="10">
    <location>
        <begin position="348"/>
        <end position="359"/>
    </location>
</feature>
<dbReference type="EMBL" id="ML996131">
    <property type="protein sequence ID" value="KAF2735895.1"/>
    <property type="molecule type" value="Genomic_DNA"/>
</dbReference>
<comment type="similarity">
    <text evidence="2">Belongs to the ERT1/acuK family.</text>
</comment>
<dbReference type="Pfam" id="PF24990">
    <property type="entry name" value="PAS_13"/>
    <property type="match status" value="1"/>
</dbReference>
<organism evidence="12 13">
    <name type="scientific">Polyplosphaeria fusca</name>
    <dbReference type="NCBI Taxonomy" id="682080"/>
    <lineage>
        <taxon>Eukaryota</taxon>
        <taxon>Fungi</taxon>
        <taxon>Dikarya</taxon>
        <taxon>Ascomycota</taxon>
        <taxon>Pezizomycotina</taxon>
        <taxon>Dothideomycetes</taxon>
        <taxon>Pleosporomycetidae</taxon>
        <taxon>Pleosporales</taxon>
        <taxon>Tetraplosphaeriaceae</taxon>
        <taxon>Polyplosphaeria</taxon>
    </lineage>
</organism>
<evidence type="ECO:0000256" key="7">
    <source>
        <dbReference type="ARBA" id="ARBA00023125"/>
    </source>
</evidence>
<dbReference type="SUPFAM" id="SSF57701">
    <property type="entry name" value="Zn2/Cys6 DNA-binding domain"/>
    <property type="match status" value="1"/>
</dbReference>
<evidence type="ECO:0000256" key="2">
    <source>
        <dbReference type="ARBA" id="ARBA00010855"/>
    </source>
</evidence>
<dbReference type="CDD" id="cd00067">
    <property type="entry name" value="GAL4"/>
    <property type="match status" value="1"/>
</dbReference>
<feature type="compositionally biased region" description="Polar residues" evidence="10">
    <location>
        <begin position="168"/>
        <end position="191"/>
    </location>
</feature>
<gene>
    <name evidence="12" type="ORF">EJ04DRAFT_183139</name>
</gene>
<dbReference type="PANTHER" id="PTHR47659">
    <property type="entry name" value="ZN(II)2CYS6 TRANSCRIPTION FACTOR (EUROFUNG)-RELATED"/>
    <property type="match status" value="1"/>
</dbReference>
<keyword evidence="13" id="KW-1185">Reference proteome</keyword>
<keyword evidence="8" id="KW-0804">Transcription</keyword>
<evidence type="ECO:0000256" key="3">
    <source>
        <dbReference type="ARBA" id="ARBA00022432"/>
    </source>
</evidence>
<feature type="compositionally biased region" description="Low complexity" evidence="10">
    <location>
        <begin position="318"/>
        <end position="329"/>
    </location>
</feature>
<feature type="compositionally biased region" description="Polar residues" evidence="10">
    <location>
        <begin position="402"/>
        <end position="411"/>
    </location>
</feature>
<dbReference type="GO" id="GO:0006094">
    <property type="term" value="P:gluconeogenesis"/>
    <property type="evidence" value="ECO:0007669"/>
    <property type="project" value="UniProtKB-KW"/>
</dbReference>
<comment type="subcellular location">
    <subcellularLocation>
        <location evidence="1">Nucleus</location>
    </subcellularLocation>
</comment>
<feature type="compositionally biased region" description="Polar residues" evidence="10">
    <location>
        <begin position="35"/>
        <end position="50"/>
    </location>
</feature>
<dbReference type="InterPro" id="IPR056751">
    <property type="entry name" value="PAS_13"/>
</dbReference>
<feature type="region of interest" description="Disordered" evidence="10">
    <location>
        <begin position="534"/>
        <end position="575"/>
    </location>
</feature>
<protein>
    <recommendedName>
        <fullName evidence="11">Zn(2)-C6 fungal-type domain-containing protein</fullName>
    </recommendedName>
</protein>
<dbReference type="SMART" id="SM00066">
    <property type="entry name" value="GAL4"/>
    <property type="match status" value="1"/>
</dbReference>
<feature type="compositionally biased region" description="Polar residues" evidence="10">
    <location>
        <begin position="550"/>
        <end position="564"/>
    </location>
</feature>
<evidence type="ECO:0000256" key="5">
    <source>
        <dbReference type="ARBA" id="ARBA00022833"/>
    </source>
</evidence>
<dbReference type="Proteomes" id="UP000799444">
    <property type="component" value="Unassembled WGS sequence"/>
</dbReference>
<accession>A0A9P4R2N6</accession>
<dbReference type="InterPro" id="IPR001138">
    <property type="entry name" value="Zn2Cys6_DnaBD"/>
</dbReference>
<dbReference type="OrthoDB" id="2538135at2759"/>
<dbReference type="PANTHER" id="PTHR47659:SF1">
    <property type="entry name" value="TRANSCRIPTION ACTIVATOR OF GLUCONEOGENESIS ERT1"/>
    <property type="match status" value="1"/>
</dbReference>
<sequence length="698" mass="75632">MSTSDAEDASPSPEYSGDPDGSDMAVDQKDEKPASNGSPSQQTAKTSNSKDPLRPRRKKARRACWACQRAHLTCGDERPCHRCVKRGLHESCQDGVRKKAKYLHDAPDSALIPGVAGHYHPMNGSLSNGLPAQDTAVSLAQQGSFYTQAPSSTYYTPNAPQVQALQPVQDASSAVFNPQTPISPTYGQTNQPPLPGPPSTVAQTVPPQMPQFGGALFDPSDPALFNFDISGLNFGNHYGALEMGMLGHMSAGAAETPPSDSNLMNPMNQAATMYNPQISGPFSDGPSIPANISFASDGLPGADWQNAHSRHASVQMQTPNNTPATAAENASHRNDSLSGPHAYAIGHGPSSLSSASPGSTEANAGYDNENPMSSAAFFANPNRPHQPPPASHPQHDPRGTTGALQPVQSNVVRKRRRDTRRIYEDIKTPYDYIGGYHRLMNLVETRYSFDAEAKIRKSISKFRPVLITTASTLDTRDLVHSEQSLQRLVMDYEEHVFSLVATPSLVCRRTGEVVGVSKEFSMLTNWKREILLGQEPNKNVNTGPPRDPSSDSGMSTRTNMTPTIAGQKDDGSPRPVSLIELLDEKSATQFLEDFSDLAWTNSMGVKRQRVNVLKYRTKEDVAKFEEYKATVIANGKPMKRESLIKAEGDHGDPGLAQLGVKDGLVDCMISWNMKRDNFDMPSLACIQVLPVLGHGQSS</sequence>
<name>A0A9P4R2N6_9PLEO</name>
<evidence type="ECO:0000256" key="6">
    <source>
        <dbReference type="ARBA" id="ARBA00023015"/>
    </source>
</evidence>
<evidence type="ECO:0000256" key="1">
    <source>
        <dbReference type="ARBA" id="ARBA00004123"/>
    </source>
</evidence>
<evidence type="ECO:0000256" key="10">
    <source>
        <dbReference type="SAM" id="MobiDB-lite"/>
    </source>
</evidence>
<keyword evidence="6" id="KW-0805">Transcription regulation</keyword>
<evidence type="ECO:0000256" key="8">
    <source>
        <dbReference type="ARBA" id="ARBA00023163"/>
    </source>
</evidence>
<comment type="caution">
    <text evidence="12">The sequence shown here is derived from an EMBL/GenBank/DDBJ whole genome shotgun (WGS) entry which is preliminary data.</text>
</comment>
<dbReference type="InterPro" id="IPR050335">
    <property type="entry name" value="ERT1_acuK_gluconeogen_tf"/>
</dbReference>
<dbReference type="InterPro" id="IPR036864">
    <property type="entry name" value="Zn2-C6_fun-type_DNA-bd_sf"/>
</dbReference>
<feature type="region of interest" description="Disordered" evidence="10">
    <location>
        <begin position="168"/>
        <end position="199"/>
    </location>
</feature>
<keyword evidence="4" id="KW-0479">Metal-binding</keyword>
<dbReference type="GO" id="GO:0008270">
    <property type="term" value="F:zinc ion binding"/>
    <property type="evidence" value="ECO:0007669"/>
    <property type="project" value="InterPro"/>
</dbReference>
<evidence type="ECO:0000313" key="12">
    <source>
        <dbReference type="EMBL" id="KAF2735895.1"/>
    </source>
</evidence>
<evidence type="ECO:0000256" key="4">
    <source>
        <dbReference type="ARBA" id="ARBA00022723"/>
    </source>
</evidence>
<keyword evidence="9" id="KW-0539">Nucleus</keyword>
<keyword evidence="5" id="KW-0862">Zinc</keyword>
<keyword evidence="3" id="KW-0312">Gluconeogenesis</keyword>
<dbReference type="GO" id="GO:0000981">
    <property type="term" value="F:DNA-binding transcription factor activity, RNA polymerase II-specific"/>
    <property type="evidence" value="ECO:0007669"/>
    <property type="project" value="InterPro"/>
</dbReference>
<reference evidence="12" key="1">
    <citation type="journal article" date="2020" name="Stud. Mycol.">
        <title>101 Dothideomycetes genomes: a test case for predicting lifestyles and emergence of pathogens.</title>
        <authorList>
            <person name="Haridas S."/>
            <person name="Albert R."/>
            <person name="Binder M."/>
            <person name="Bloem J."/>
            <person name="Labutti K."/>
            <person name="Salamov A."/>
            <person name="Andreopoulos B."/>
            <person name="Baker S."/>
            <person name="Barry K."/>
            <person name="Bills G."/>
            <person name="Bluhm B."/>
            <person name="Cannon C."/>
            <person name="Castanera R."/>
            <person name="Culley D."/>
            <person name="Daum C."/>
            <person name="Ezra D."/>
            <person name="Gonzalez J."/>
            <person name="Henrissat B."/>
            <person name="Kuo A."/>
            <person name="Liang C."/>
            <person name="Lipzen A."/>
            <person name="Lutzoni F."/>
            <person name="Magnuson J."/>
            <person name="Mondo S."/>
            <person name="Nolan M."/>
            <person name="Ohm R."/>
            <person name="Pangilinan J."/>
            <person name="Park H.-J."/>
            <person name="Ramirez L."/>
            <person name="Alfaro M."/>
            <person name="Sun H."/>
            <person name="Tritt A."/>
            <person name="Yoshinaga Y."/>
            <person name="Zwiers L.-H."/>
            <person name="Turgeon B."/>
            <person name="Goodwin S."/>
            <person name="Spatafora J."/>
            <person name="Crous P."/>
            <person name="Grigoriev I."/>
        </authorList>
    </citation>
    <scope>NUCLEOTIDE SEQUENCE</scope>
    <source>
        <strain evidence="12">CBS 125425</strain>
    </source>
</reference>
<feature type="region of interest" description="Disordered" evidence="10">
    <location>
        <begin position="1"/>
        <end position="57"/>
    </location>
</feature>
<feature type="domain" description="Zn(2)-C6 fungal-type" evidence="11">
    <location>
        <begin position="63"/>
        <end position="92"/>
    </location>
</feature>
<dbReference type="PROSITE" id="PS50048">
    <property type="entry name" value="ZN2_CY6_FUNGAL_2"/>
    <property type="match status" value="1"/>
</dbReference>
<evidence type="ECO:0000313" key="13">
    <source>
        <dbReference type="Proteomes" id="UP000799444"/>
    </source>
</evidence>
<dbReference type="AlphaFoldDB" id="A0A9P4R2N6"/>
<dbReference type="GO" id="GO:0005634">
    <property type="term" value="C:nucleus"/>
    <property type="evidence" value="ECO:0007669"/>
    <property type="project" value="UniProtKB-SubCell"/>
</dbReference>
<proteinExistence type="inferred from homology"/>
<dbReference type="GO" id="GO:0009267">
    <property type="term" value="P:cellular response to starvation"/>
    <property type="evidence" value="ECO:0007669"/>
    <property type="project" value="TreeGrafter"/>
</dbReference>
<evidence type="ECO:0000259" key="11">
    <source>
        <dbReference type="PROSITE" id="PS50048"/>
    </source>
</evidence>
<feature type="region of interest" description="Disordered" evidence="10">
    <location>
        <begin position="279"/>
        <end position="416"/>
    </location>
</feature>